<organism evidence="6 7">
    <name type="scientific">Plastoroseomonas arctica</name>
    <dbReference type="NCBI Taxonomy" id="1509237"/>
    <lineage>
        <taxon>Bacteria</taxon>
        <taxon>Pseudomonadati</taxon>
        <taxon>Pseudomonadota</taxon>
        <taxon>Alphaproteobacteria</taxon>
        <taxon>Acetobacterales</taxon>
        <taxon>Acetobacteraceae</taxon>
        <taxon>Plastoroseomonas</taxon>
    </lineage>
</organism>
<name>A0AAF1K455_9PROT</name>
<feature type="DNA-binding region" description="H-T-H motif" evidence="4">
    <location>
        <begin position="25"/>
        <end position="44"/>
    </location>
</feature>
<accession>A0AAF1K455</accession>
<keyword evidence="3" id="KW-0804">Transcription</keyword>
<dbReference type="PANTHER" id="PTHR30055:SF234">
    <property type="entry name" value="HTH-TYPE TRANSCRIPTIONAL REGULATOR BETI"/>
    <property type="match status" value="1"/>
</dbReference>
<dbReference type="Proteomes" id="UP001196068">
    <property type="component" value="Unassembled WGS sequence"/>
</dbReference>
<protein>
    <submittedName>
        <fullName evidence="6">TetR/AcrR family transcriptional regulator</fullName>
    </submittedName>
</protein>
<dbReference type="InterPro" id="IPR001647">
    <property type="entry name" value="HTH_TetR"/>
</dbReference>
<dbReference type="AlphaFoldDB" id="A0AAF1K455"/>
<keyword evidence="7" id="KW-1185">Reference proteome</keyword>
<dbReference type="SUPFAM" id="SSF46689">
    <property type="entry name" value="Homeodomain-like"/>
    <property type="match status" value="1"/>
</dbReference>
<dbReference type="GO" id="GO:0000976">
    <property type="term" value="F:transcription cis-regulatory region binding"/>
    <property type="evidence" value="ECO:0007669"/>
    <property type="project" value="TreeGrafter"/>
</dbReference>
<evidence type="ECO:0000313" key="7">
    <source>
        <dbReference type="Proteomes" id="UP001196068"/>
    </source>
</evidence>
<reference evidence="6" key="2">
    <citation type="journal article" date="2021" name="Syst. Appl. Microbiol.">
        <title>Roseomonas hellenica sp. nov., isolated from roots of wild-growing Alkanna tinctoria.</title>
        <authorList>
            <person name="Rat A."/>
            <person name="Naranjo H.D."/>
            <person name="Lebbe L."/>
            <person name="Cnockaert M."/>
            <person name="Krigas N."/>
            <person name="Grigoriadou K."/>
            <person name="Maloupa E."/>
            <person name="Willems A."/>
        </authorList>
    </citation>
    <scope>NUCLEOTIDE SEQUENCE</scope>
    <source>
        <strain evidence="6">LMG 28251</strain>
    </source>
</reference>
<feature type="domain" description="HTH tetR-type" evidence="5">
    <location>
        <begin position="2"/>
        <end position="62"/>
    </location>
</feature>
<dbReference type="Gene3D" id="1.10.357.10">
    <property type="entry name" value="Tetracycline Repressor, domain 2"/>
    <property type="match status" value="1"/>
</dbReference>
<keyword evidence="2 4" id="KW-0238">DNA-binding</keyword>
<evidence type="ECO:0000256" key="3">
    <source>
        <dbReference type="ARBA" id="ARBA00023163"/>
    </source>
</evidence>
<reference evidence="6" key="1">
    <citation type="submission" date="2020-01" db="EMBL/GenBank/DDBJ databases">
        <authorList>
            <person name="Rat A."/>
        </authorList>
    </citation>
    <scope>NUCLEOTIDE SEQUENCE</scope>
    <source>
        <strain evidence="6">LMG 28251</strain>
    </source>
</reference>
<evidence type="ECO:0000256" key="1">
    <source>
        <dbReference type="ARBA" id="ARBA00023015"/>
    </source>
</evidence>
<dbReference type="Pfam" id="PF00440">
    <property type="entry name" value="TetR_N"/>
    <property type="match status" value="1"/>
</dbReference>
<comment type="caution">
    <text evidence="6">The sequence shown here is derived from an EMBL/GenBank/DDBJ whole genome shotgun (WGS) entry which is preliminary data.</text>
</comment>
<gene>
    <name evidence="6" type="ORF">GXW79_12525</name>
</gene>
<evidence type="ECO:0000313" key="6">
    <source>
        <dbReference type="EMBL" id="MBR0655899.1"/>
    </source>
</evidence>
<dbReference type="InterPro" id="IPR050109">
    <property type="entry name" value="HTH-type_TetR-like_transc_reg"/>
</dbReference>
<proteinExistence type="predicted"/>
<keyword evidence="1" id="KW-0805">Transcription regulation</keyword>
<dbReference type="PANTHER" id="PTHR30055">
    <property type="entry name" value="HTH-TYPE TRANSCRIPTIONAL REGULATOR RUTR"/>
    <property type="match status" value="1"/>
</dbReference>
<dbReference type="InterPro" id="IPR009057">
    <property type="entry name" value="Homeodomain-like_sf"/>
</dbReference>
<evidence type="ECO:0000256" key="2">
    <source>
        <dbReference type="ARBA" id="ARBA00023125"/>
    </source>
</evidence>
<dbReference type="GO" id="GO:0003700">
    <property type="term" value="F:DNA-binding transcription factor activity"/>
    <property type="evidence" value="ECO:0007669"/>
    <property type="project" value="TreeGrafter"/>
</dbReference>
<dbReference type="EMBL" id="JAAEDH010000013">
    <property type="protein sequence ID" value="MBR0655899.1"/>
    <property type="molecule type" value="Genomic_DNA"/>
</dbReference>
<dbReference type="RefSeq" id="WP_211874741.1">
    <property type="nucleotide sequence ID" value="NZ_JAAEDH010000013.1"/>
</dbReference>
<evidence type="ECO:0000256" key="4">
    <source>
        <dbReference type="PROSITE-ProRule" id="PRU00335"/>
    </source>
</evidence>
<sequence>MLSTKDRIRLEAVRLFAERGIDAVSQRDIAAAAGVQVSTLYGHWTGGRDQLIGETFVAGYAGYAQALAAAADPHAGFAAALDAMVRAICRLHGEDRAMFAFLLLSQHRGLDRVGGGEAGNPVDVLQRRVEAAMESREIPPGEPALVTAAIVGVLVQAATFRLYGRLAQDLPAMADDLSALCARTAGLPTQARTPR</sequence>
<evidence type="ECO:0000259" key="5">
    <source>
        <dbReference type="PROSITE" id="PS50977"/>
    </source>
</evidence>
<dbReference type="PROSITE" id="PS50977">
    <property type="entry name" value="HTH_TETR_2"/>
    <property type="match status" value="1"/>
</dbReference>